<feature type="transmembrane region" description="Helical" evidence="1">
    <location>
        <begin position="264"/>
        <end position="285"/>
    </location>
</feature>
<gene>
    <name evidence="3" type="ORF">M0813_28046</name>
</gene>
<evidence type="ECO:0000256" key="1">
    <source>
        <dbReference type="SAM" id="Phobius"/>
    </source>
</evidence>
<keyword evidence="1" id="KW-0812">Transmembrane</keyword>
<dbReference type="SUPFAM" id="SSF48097">
    <property type="entry name" value="Regulator of G-protein signaling, RGS"/>
    <property type="match status" value="1"/>
</dbReference>
<proteinExistence type="predicted"/>
<dbReference type="InterPro" id="IPR036305">
    <property type="entry name" value="RGS_sf"/>
</dbReference>
<evidence type="ECO:0000259" key="2">
    <source>
        <dbReference type="PROSITE" id="PS50132"/>
    </source>
</evidence>
<dbReference type="EMBL" id="JAOAOG010000245">
    <property type="protein sequence ID" value="KAJ6236291.1"/>
    <property type="molecule type" value="Genomic_DNA"/>
</dbReference>
<dbReference type="InterPro" id="IPR044926">
    <property type="entry name" value="RGS_subdomain_2"/>
</dbReference>
<feature type="domain" description="RGS" evidence="2">
    <location>
        <begin position="404"/>
        <end position="518"/>
    </location>
</feature>
<dbReference type="PANTHER" id="PTHR10845">
    <property type="entry name" value="REGULATOR OF G PROTEIN SIGNALING"/>
    <property type="match status" value="1"/>
</dbReference>
<feature type="transmembrane region" description="Helical" evidence="1">
    <location>
        <begin position="224"/>
        <end position="244"/>
    </location>
</feature>
<comment type="caution">
    <text evidence="3">The sequence shown here is derived from an EMBL/GenBank/DDBJ whole genome shotgun (WGS) entry which is preliminary data.</text>
</comment>
<dbReference type="Pfam" id="PF00615">
    <property type="entry name" value="RGS"/>
    <property type="match status" value="1"/>
</dbReference>
<feature type="transmembrane region" description="Helical" evidence="1">
    <location>
        <begin position="87"/>
        <end position="111"/>
    </location>
</feature>
<feature type="transmembrane region" description="Helical" evidence="1">
    <location>
        <begin position="322"/>
        <end position="345"/>
    </location>
</feature>
<organism evidence="3 4">
    <name type="scientific">Anaeramoeba flamelloides</name>
    <dbReference type="NCBI Taxonomy" id="1746091"/>
    <lineage>
        <taxon>Eukaryota</taxon>
        <taxon>Metamonada</taxon>
        <taxon>Anaeramoebidae</taxon>
        <taxon>Anaeramoeba</taxon>
    </lineage>
</organism>
<dbReference type="SMART" id="SM00315">
    <property type="entry name" value="RGS"/>
    <property type="match status" value="1"/>
</dbReference>
<feature type="transmembrane region" description="Helical" evidence="1">
    <location>
        <begin position="29"/>
        <end position="50"/>
    </location>
</feature>
<feature type="transmembrane region" description="Helical" evidence="1">
    <location>
        <begin position="297"/>
        <end position="316"/>
    </location>
</feature>
<feature type="transmembrane region" description="Helical" evidence="1">
    <location>
        <begin position="62"/>
        <end position="81"/>
    </location>
</feature>
<reference evidence="3" key="1">
    <citation type="submission" date="2022-08" db="EMBL/GenBank/DDBJ databases">
        <title>Novel sulfate-reducing endosymbionts in the free-living metamonad Anaeramoeba.</title>
        <authorList>
            <person name="Jerlstrom-Hultqvist J."/>
            <person name="Cepicka I."/>
            <person name="Gallot-Lavallee L."/>
            <person name="Salas-Leiva D."/>
            <person name="Curtis B.A."/>
            <person name="Zahonova K."/>
            <person name="Pipaliya S."/>
            <person name="Dacks J."/>
            <person name="Roger A.J."/>
        </authorList>
    </citation>
    <scope>NUCLEOTIDE SEQUENCE</scope>
    <source>
        <strain evidence="3">Schooner1</strain>
    </source>
</reference>
<dbReference type="Proteomes" id="UP001150062">
    <property type="component" value="Unassembled WGS sequence"/>
</dbReference>
<dbReference type="PRINTS" id="PR01301">
    <property type="entry name" value="RGSPROTEIN"/>
</dbReference>
<keyword evidence="1" id="KW-1133">Transmembrane helix</keyword>
<keyword evidence="4" id="KW-1185">Reference proteome</keyword>
<sequence>MESQITARFSENPTFPTTGNFRINEQMSLIKIGFFIEVFAVVLLQIWSTLRRHYQPISSRSQVVSIFYTVFVIAYLLIWYFYAVDLLKSYCIIFTICMTSSPNMNLIIYYCRSYRLYGIFRQNHHKLAQAKKIYFNIFQTTEERKNSNNPKIDGNFLDSDNSNNQTSEYSQKIPLLNSGTELYEEKSDTSEDSDEFSYNKLEAEFEALEKNFFYKQWKINEKTFLLAISIFFLITVALGIFLYMLTDINKQKNCLPTEFNNGRITGYCFFTMNMLILCYSLFKIHTIKDNFFIRNEIYAQFVINVLYYIPASYFLYNKKIQSLLILTLAFIAILVFVYLALPLIYSYKRQKRSQKMTERVNTYTNSETGNGSSSSLGLGSCSDSNYDQDIQYPVSNKLKKMLIILDNPSKRNFWIKWAQKNFSAENISFYSLVRSFQNEKKIKNRIKLAHQIFNKYIKNGSMSQINISYPARELTTELYNNDASKNTIFDKALDEIIKLMFYDSYPFFLKSQENYDLLVYDTQIDPNSYLMKNMEK</sequence>
<dbReference type="InterPro" id="IPR016137">
    <property type="entry name" value="RGS"/>
</dbReference>
<evidence type="ECO:0000313" key="3">
    <source>
        <dbReference type="EMBL" id="KAJ6236291.1"/>
    </source>
</evidence>
<evidence type="ECO:0000313" key="4">
    <source>
        <dbReference type="Proteomes" id="UP001150062"/>
    </source>
</evidence>
<accession>A0ABQ8XUL9</accession>
<name>A0ABQ8XUL9_9EUKA</name>
<protein>
    <submittedName>
        <fullName evidence="3">Regulator of g protein signaling</fullName>
    </submittedName>
</protein>
<dbReference type="Gene3D" id="1.10.167.10">
    <property type="entry name" value="Regulator of G-protein Signalling 4, domain 2"/>
    <property type="match status" value="1"/>
</dbReference>
<keyword evidence="1" id="KW-0472">Membrane</keyword>
<dbReference type="PROSITE" id="PS50132">
    <property type="entry name" value="RGS"/>
    <property type="match status" value="1"/>
</dbReference>
<dbReference type="PANTHER" id="PTHR10845:SF192">
    <property type="entry name" value="DOUBLE HIT, ISOFORM B"/>
    <property type="match status" value="1"/>
</dbReference>